<dbReference type="STRING" id="1254432.SCE1572_01555"/>
<proteinExistence type="predicted"/>
<dbReference type="Proteomes" id="UP000014803">
    <property type="component" value="Chromosome"/>
</dbReference>
<name>S4XJF9_SORCE</name>
<organism evidence="1 2">
    <name type="scientific">Sorangium cellulosum So0157-2</name>
    <dbReference type="NCBI Taxonomy" id="1254432"/>
    <lineage>
        <taxon>Bacteria</taxon>
        <taxon>Pseudomonadati</taxon>
        <taxon>Myxococcota</taxon>
        <taxon>Polyangia</taxon>
        <taxon>Polyangiales</taxon>
        <taxon>Polyangiaceae</taxon>
        <taxon>Sorangium</taxon>
    </lineage>
</organism>
<sequence length="54" mass="5767">MPLVALICSTTTSASHAPVTASRRPMRKPGIAPGKATFRMNCHRVRRTVSASST</sequence>
<dbReference type="EMBL" id="CP003969">
    <property type="protein sequence ID" value="AGP33307.1"/>
    <property type="molecule type" value="Genomic_DNA"/>
</dbReference>
<dbReference type="KEGG" id="scu:SCE1572_01555"/>
<evidence type="ECO:0000313" key="2">
    <source>
        <dbReference type="Proteomes" id="UP000014803"/>
    </source>
</evidence>
<protein>
    <submittedName>
        <fullName evidence="1">Uncharacterized protein</fullName>
    </submittedName>
</protein>
<dbReference type="HOGENOM" id="CLU_3048077_0_0_7"/>
<reference evidence="1 2" key="1">
    <citation type="journal article" date="2013" name="Sci. Rep.">
        <title>Extraordinary expansion of a Sorangium cellulosum genome from an alkaline milieu.</title>
        <authorList>
            <person name="Han K."/>
            <person name="Li Z.F."/>
            <person name="Peng R."/>
            <person name="Zhu L.P."/>
            <person name="Zhou T."/>
            <person name="Wang L.G."/>
            <person name="Li S.G."/>
            <person name="Zhang X.B."/>
            <person name="Hu W."/>
            <person name="Wu Z.H."/>
            <person name="Qin N."/>
            <person name="Li Y.Z."/>
        </authorList>
    </citation>
    <scope>NUCLEOTIDE SEQUENCE [LARGE SCALE GENOMIC DNA]</scope>
    <source>
        <strain evidence="1 2">So0157-2</strain>
    </source>
</reference>
<dbReference type="AlphaFoldDB" id="S4XJF9"/>
<gene>
    <name evidence="1" type="ORF">SCE1572_01555</name>
</gene>
<evidence type="ECO:0000313" key="1">
    <source>
        <dbReference type="EMBL" id="AGP33307.1"/>
    </source>
</evidence>
<accession>S4XJF9</accession>